<organism evidence="4 5">
    <name type="scientific">Acrobeloides nanus</name>
    <dbReference type="NCBI Taxonomy" id="290746"/>
    <lineage>
        <taxon>Eukaryota</taxon>
        <taxon>Metazoa</taxon>
        <taxon>Ecdysozoa</taxon>
        <taxon>Nematoda</taxon>
        <taxon>Chromadorea</taxon>
        <taxon>Rhabditida</taxon>
        <taxon>Tylenchina</taxon>
        <taxon>Cephalobomorpha</taxon>
        <taxon>Cephaloboidea</taxon>
        <taxon>Cephalobidae</taxon>
        <taxon>Acrobeloides</taxon>
    </lineage>
</organism>
<evidence type="ECO:0000313" key="4">
    <source>
        <dbReference type="Proteomes" id="UP000887540"/>
    </source>
</evidence>
<evidence type="ECO:0000313" key="5">
    <source>
        <dbReference type="WBParaSite" id="ACRNAN_scaffold3074.g14261.t1"/>
    </source>
</evidence>
<dbReference type="GO" id="GO:0004190">
    <property type="term" value="F:aspartic-type endopeptidase activity"/>
    <property type="evidence" value="ECO:0007669"/>
    <property type="project" value="InterPro"/>
</dbReference>
<keyword evidence="2" id="KW-0472">Membrane</keyword>
<dbReference type="AlphaFoldDB" id="A0A914DL10"/>
<feature type="transmembrane region" description="Helical" evidence="2">
    <location>
        <begin position="22"/>
        <end position="43"/>
    </location>
</feature>
<dbReference type="InterPro" id="IPR021109">
    <property type="entry name" value="Peptidase_aspartic_dom_sf"/>
</dbReference>
<dbReference type="Gene3D" id="2.40.70.10">
    <property type="entry name" value="Acid Proteases"/>
    <property type="match status" value="1"/>
</dbReference>
<reference evidence="5" key="1">
    <citation type="submission" date="2022-11" db="UniProtKB">
        <authorList>
            <consortium name="WormBaseParasite"/>
        </authorList>
    </citation>
    <scope>IDENTIFICATION</scope>
</reference>
<dbReference type="InterPro" id="IPR033121">
    <property type="entry name" value="PEPTIDASE_A1"/>
</dbReference>
<evidence type="ECO:0000256" key="2">
    <source>
        <dbReference type="SAM" id="Phobius"/>
    </source>
</evidence>
<evidence type="ECO:0000259" key="3">
    <source>
        <dbReference type="PROSITE" id="PS51767"/>
    </source>
</evidence>
<dbReference type="GO" id="GO:0005764">
    <property type="term" value="C:lysosome"/>
    <property type="evidence" value="ECO:0007669"/>
    <property type="project" value="TreeGrafter"/>
</dbReference>
<accession>A0A914DL10</accession>
<feature type="domain" description="Peptidase A1" evidence="3">
    <location>
        <begin position="95"/>
        <end position="136"/>
    </location>
</feature>
<dbReference type="GO" id="GO:0006508">
    <property type="term" value="P:proteolysis"/>
    <property type="evidence" value="ECO:0007669"/>
    <property type="project" value="InterPro"/>
</dbReference>
<sequence>MTSQKLDNWQAYQLNEGIVADFTMKTLILLATLVVATYTMAVPKKVFQAKMMRTPSLRAKMINEGTWAASKNQFKKTRVLASGNSTVSDYYDDMYLINITLGTPPQTIVVVPDTGSANLWVYTCNNNYQLTCYNGS</sequence>
<protein>
    <submittedName>
        <fullName evidence="5">Peptidase A1 domain-containing protein</fullName>
    </submittedName>
</protein>
<comment type="similarity">
    <text evidence="1">Belongs to the peptidase A1 family.</text>
</comment>
<proteinExistence type="inferred from homology"/>
<keyword evidence="4" id="KW-1185">Reference proteome</keyword>
<dbReference type="PANTHER" id="PTHR47966">
    <property type="entry name" value="BETA-SITE APP-CLEAVING ENZYME, ISOFORM A-RELATED"/>
    <property type="match status" value="1"/>
</dbReference>
<dbReference type="InterPro" id="IPR001461">
    <property type="entry name" value="Aspartic_peptidase_A1"/>
</dbReference>
<name>A0A914DL10_9BILA</name>
<dbReference type="SUPFAM" id="SSF50630">
    <property type="entry name" value="Acid proteases"/>
    <property type="match status" value="1"/>
</dbReference>
<keyword evidence="2" id="KW-1133">Transmembrane helix</keyword>
<dbReference type="PROSITE" id="PS51767">
    <property type="entry name" value="PEPTIDASE_A1"/>
    <property type="match status" value="1"/>
</dbReference>
<dbReference type="WBParaSite" id="ACRNAN_scaffold3074.g14261.t1">
    <property type="protein sequence ID" value="ACRNAN_scaffold3074.g14261.t1"/>
    <property type="gene ID" value="ACRNAN_scaffold3074.g14261"/>
</dbReference>
<dbReference type="Pfam" id="PF00026">
    <property type="entry name" value="Asp"/>
    <property type="match status" value="1"/>
</dbReference>
<dbReference type="PANTHER" id="PTHR47966:SF8">
    <property type="entry name" value="ASPARTIC PROTEASE 1-RELATED"/>
    <property type="match status" value="1"/>
</dbReference>
<dbReference type="Proteomes" id="UP000887540">
    <property type="component" value="Unplaced"/>
</dbReference>
<keyword evidence="2" id="KW-0812">Transmembrane</keyword>
<evidence type="ECO:0000256" key="1">
    <source>
        <dbReference type="ARBA" id="ARBA00007447"/>
    </source>
</evidence>